<name>A0AAD3DCI0_9STRA</name>
<evidence type="ECO:0000313" key="2">
    <source>
        <dbReference type="Proteomes" id="UP001054902"/>
    </source>
</evidence>
<evidence type="ECO:0000313" key="1">
    <source>
        <dbReference type="EMBL" id="GFH60134.1"/>
    </source>
</evidence>
<protein>
    <recommendedName>
        <fullName evidence="3">GPI inositol-deacylase</fullName>
    </recommendedName>
</protein>
<proteinExistence type="predicted"/>
<dbReference type="PANTHER" id="PTHR47909">
    <property type="entry name" value="ALPHA/BETA-HYDROLASES SUPERFAMILY PROTEIN"/>
    <property type="match status" value="1"/>
</dbReference>
<keyword evidence="2" id="KW-1185">Reference proteome</keyword>
<reference evidence="1 2" key="1">
    <citation type="journal article" date="2021" name="Sci. Rep.">
        <title>The genome of the diatom Chaetoceros tenuissimus carries an ancient integrated fragment of an extant virus.</title>
        <authorList>
            <person name="Hongo Y."/>
            <person name="Kimura K."/>
            <person name="Takaki Y."/>
            <person name="Yoshida Y."/>
            <person name="Baba S."/>
            <person name="Kobayashi G."/>
            <person name="Nagasaki K."/>
            <person name="Hano T."/>
            <person name="Tomaru Y."/>
        </authorList>
    </citation>
    <scope>NUCLEOTIDE SEQUENCE [LARGE SCALE GENOMIC DNA]</scope>
    <source>
        <strain evidence="1 2">NIES-3715</strain>
    </source>
</reference>
<comment type="caution">
    <text evidence="1">The sequence shown here is derived from an EMBL/GenBank/DDBJ whole genome shotgun (WGS) entry which is preliminary data.</text>
</comment>
<sequence length="250" mass="27708">MRILLCPGFGQGSNEFIEEGNLKTSLMMQGWDDAQIRVLPIKRSDWLKVFIRGITDIEFWKGTASPIRPAFRWYLDKVSTEINRIVQEDKDANIILIACSAGGWLARAAIGFLSGEVPGIEQTIDLNNIIGCVTLGTPNIPPPQSVWDLTRGALRITDEMFPGSYFSPKVKYMTVMSCTTKGEGLSYDSYTRVCGIGNEHGDGIVPCCAGHLEDAIQINLDNVSHEEYGTEAVVPLWHDVMMKNIVLPKN</sequence>
<dbReference type="PANTHER" id="PTHR47909:SF2">
    <property type="entry name" value="GPI INOSITOL-DEACYLASE"/>
    <property type="match status" value="1"/>
</dbReference>
<evidence type="ECO:0008006" key="3">
    <source>
        <dbReference type="Google" id="ProtNLM"/>
    </source>
</evidence>
<dbReference type="Proteomes" id="UP001054902">
    <property type="component" value="Unassembled WGS sequence"/>
</dbReference>
<dbReference type="Gene3D" id="3.40.50.1820">
    <property type="entry name" value="alpha/beta hydrolase"/>
    <property type="match status" value="1"/>
</dbReference>
<dbReference type="AlphaFoldDB" id="A0AAD3DCI0"/>
<dbReference type="InterPro" id="IPR029058">
    <property type="entry name" value="AB_hydrolase_fold"/>
</dbReference>
<accession>A0AAD3DCI0</accession>
<organism evidence="1 2">
    <name type="scientific">Chaetoceros tenuissimus</name>
    <dbReference type="NCBI Taxonomy" id="426638"/>
    <lineage>
        <taxon>Eukaryota</taxon>
        <taxon>Sar</taxon>
        <taxon>Stramenopiles</taxon>
        <taxon>Ochrophyta</taxon>
        <taxon>Bacillariophyta</taxon>
        <taxon>Coscinodiscophyceae</taxon>
        <taxon>Chaetocerotophycidae</taxon>
        <taxon>Chaetocerotales</taxon>
        <taxon>Chaetocerotaceae</taxon>
        <taxon>Chaetoceros</taxon>
    </lineage>
</organism>
<gene>
    <name evidence="1" type="ORF">CTEN210_16610</name>
</gene>
<dbReference type="SUPFAM" id="SSF53474">
    <property type="entry name" value="alpha/beta-Hydrolases"/>
    <property type="match status" value="1"/>
</dbReference>
<dbReference type="EMBL" id="BLLK01000069">
    <property type="protein sequence ID" value="GFH60134.1"/>
    <property type="molecule type" value="Genomic_DNA"/>
</dbReference>